<protein>
    <recommendedName>
        <fullName evidence="6">DUF4870 domain-containing protein</fullName>
    </recommendedName>
</protein>
<reference evidence="2 5" key="2">
    <citation type="submission" date="2019-07" db="EMBL/GenBank/DDBJ databases">
        <title>Comparative genome analysis of staphylococcus lugdunensis shows clonal complex-dependent diversity of the putative virulence factor, ess/type vii locus.</title>
        <authorList>
            <person name="Lebeurre J."/>
            <person name="Dahyot S."/>
            <person name="Diene S."/>
            <person name="Paulay A."/>
            <person name="Aubourg M."/>
            <person name="Argemi X."/>
            <person name="Giard J.-C."/>
            <person name="Tournier I."/>
            <person name="Francois P."/>
            <person name="Pestel-Caron M."/>
        </authorList>
    </citation>
    <scope>NUCLEOTIDE SEQUENCE [LARGE SCALE GENOMIC DNA]</scope>
    <source>
        <strain evidence="2 5">SL13</strain>
    </source>
</reference>
<gene>
    <name evidence="3" type="ORF">EQ812_06880</name>
    <name evidence="2" type="ORF">FO454_02170</name>
</gene>
<keyword evidence="5" id="KW-1185">Reference proteome</keyword>
<keyword evidence="1" id="KW-1133">Transmembrane helix</keyword>
<organism evidence="3 4">
    <name type="scientific">Staphylococcus lugdunensis</name>
    <dbReference type="NCBI Taxonomy" id="28035"/>
    <lineage>
        <taxon>Bacteria</taxon>
        <taxon>Bacillati</taxon>
        <taxon>Bacillota</taxon>
        <taxon>Bacilli</taxon>
        <taxon>Bacillales</taxon>
        <taxon>Staphylococcaceae</taxon>
        <taxon>Staphylococcus</taxon>
    </lineage>
</organism>
<dbReference type="EMBL" id="SCHB01000003">
    <property type="protein sequence ID" value="TBW72690.1"/>
    <property type="molecule type" value="Genomic_DNA"/>
</dbReference>
<dbReference type="OMA" id="MWIMMED"/>
<dbReference type="AlphaFoldDB" id="A0A292DJF2"/>
<accession>A0A292DJF2</accession>
<evidence type="ECO:0000313" key="5">
    <source>
        <dbReference type="Proteomes" id="UP000325462"/>
    </source>
</evidence>
<dbReference type="Proteomes" id="UP000293637">
    <property type="component" value="Unassembled WGS sequence"/>
</dbReference>
<dbReference type="GeneID" id="58091023"/>
<name>A0A292DJF2_STALU</name>
<keyword evidence="1" id="KW-0812">Transmembrane</keyword>
<evidence type="ECO:0000256" key="1">
    <source>
        <dbReference type="SAM" id="Phobius"/>
    </source>
</evidence>
<evidence type="ECO:0000313" key="4">
    <source>
        <dbReference type="Proteomes" id="UP000293637"/>
    </source>
</evidence>
<proteinExistence type="predicted"/>
<evidence type="ECO:0000313" key="2">
    <source>
        <dbReference type="EMBL" id="QEX37783.1"/>
    </source>
</evidence>
<dbReference type="EMBL" id="CP041722">
    <property type="protein sequence ID" value="QEX37783.1"/>
    <property type="molecule type" value="Genomic_DNA"/>
</dbReference>
<keyword evidence="1" id="KW-0472">Membrane</keyword>
<evidence type="ECO:0000313" key="3">
    <source>
        <dbReference type="EMBL" id="TBW72690.1"/>
    </source>
</evidence>
<reference evidence="3 4" key="1">
    <citation type="journal article" date="2019" name="Sci. Transl. Med.">
        <title>Quorum sensing between bacterial species on the skin protects against epidermal injury in atopic dermatitis.</title>
        <authorList>
            <person name="Williams M.R."/>
        </authorList>
    </citation>
    <scope>NUCLEOTIDE SEQUENCE [LARGE SCALE GENOMIC DNA]</scope>
    <source>
        <strain evidence="3 4">E7</strain>
    </source>
</reference>
<evidence type="ECO:0008006" key="6">
    <source>
        <dbReference type="Google" id="ProtNLM"/>
    </source>
</evidence>
<feature type="transmembrane region" description="Helical" evidence="1">
    <location>
        <begin position="20"/>
        <end position="40"/>
    </location>
</feature>
<feature type="transmembrane region" description="Helical" evidence="1">
    <location>
        <begin position="85"/>
        <end position="107"/>
    </location>
</feature>
<sequence>MVTIKPHQIGSKNDNILSAIAYLSIFFAPVILPVVMWIMMEDTIKYHAKYAFFNHIACLLCIFGIPGSGAFLFVSAMVVPEYIEIIQVIAPVIAFILFILLGILFVINIMRAVKLFMTIKVPR</sequence>
<feature type="transmembrane region" description="Helical" evidence="1">
    <location>
        <begin position="52"/>
        <end position="79"/>
    </location>
</feature>
<dbReference type="Proteomes" id="UP000325462">
    <property type="component" value="Chromosome"/>
</dbReference>
<dbReference type="RefSeq" id="WP_002478990.1">
    <property type="nucleotide sequence ID" value="NZ_AP021848.1"/>
</dbReference>